<dbReference type="InterPro" id="IPR027417">
    <property type="entry name" value="P-loop_NTPase"/>
</dbReference>
<dbReference type="Proteomes" id="UP001054889">
    <property type="component" value="Unassembled WGS sequence"/>
</dbReference>
<keyword evidence="6" id="KW-0067">ATP-binding</keyword>
<dbReference type="Gene3D" id="3.80.10.10">
    <property type="entry name" value="Ribonuclease Inhibitor"/>
    <property type="match status" value="2"/>
</dbReference>
<protein>
    <recommendedName>
        <fullName evidence="13">Rp1-like protein</fullName>
    </recommendedName>
</protein>
<keyword evidence="12" id="KW-1185">Reference proteome</keyword>
<dbReference type="Pfam" id="PF23559">
    <property type="entry name" value="WHD_DRP"/>
    <property type="match status" value="1"/>
</dbReference>
<dbReference type="Gene3D" id="1.10.10.10">
    <property type="entry name" value="Winged helix-like DNA-binding domain superfamily/Winged helix DNA-binding domain"/>
    <property type="match status" value="1"/>
</dbReference>
<dbReference type="PRINTS" id="PR00364">
    <property type="entry name" value="DISEASERSIST"/>
</dbReference>
<dbReference type="InterPro" id="IPR036388">
    <property type="entry name" value="WH-like_DNA-bd_sf"/>
</dbReference>
<feature type="domain" description="Disease resistance protein winged helix" evidence="9">
    <location>
        <begin position="445"/>
        <end position="511"/>
    </location>
</feature>
<dbReference type="SUPFAM" id="SSF52058">
    <property type="entry name" value="L domain-like"/>
    <property type="match status" value="2"/>
</dbReference>
<evidence type="ECO:0000256" key="5">
    <source>
        <dbReference type="ARBA" id="ARBA00022821"/>
    </source>
</evidence>
<organism evidence="11 12">
    <name type="scientific">Eleusine coracana subsp. coracana</name>
    <dbReference type="NCBI Taxonomy" id="191504"/>
    <lineage>
        <taxon>Eukaryota</taxon>
        <taxon>Viridiplantae</taxon>
        <taxon>Streptophyta</taxon>
        <taxon>Embryophyta</taxon>
        <taxon>Tracheophyta</taxon>
        <taxon>Spermatophyta</taxon>
        <taxon>Magnoliopsida</taxon>
        <taxon>Liliopsida</taxon>
        <taxon>Poales</taxon>
        <taxon>Poaceae</taxon>
        <taxon>PACMAD clade</taxon>
        <taxon>Chloridoideae</taxon>
        <taxon>Cynodonteae</taxon>
        <taxon>Eleusininae</taxon>
        <taxon>Eleusine</taxon>
    </lineage>
</organism>
<keyword evidence="3" id="KW-0677">Repeat</keyword>
<accession>A0AAV5FL99</accession>
<evidence type="ECO:0000313" key="12">
    <source>
        <dbReference type="Proteomes" id="UP001054889"/>
    </source>
</evidence>
<evidence type="ECO:0000259" key="8">
    <source>
        <dbReference type="Pfam" id="PF18052"/>
    </source>
</evidence>
<dbReference type="InterPro" id="IPR002182">
    <property type="entry name" value="NB-ARC"/>
</dbReference>
<comment type="caution">
    <text evidence="11">The sequence shown here is derived from an EMBL/GenBank/DDBJ whole genome shotgun (WGS) entry which is preliminary data.</text>
</comment>
<dbReference type="Pfam" id="PF25019">
    <property type="entry name" value="LRR_R13L1-DRL21"/>
    <property type="match status" value="1"/>
</dbReference>
<evidence type="ECO:0000256" key="4">
    <source>
        <dbReference type="ARBA" id="ARBA00022741"/>
    </source>
</evidence>
<evidence type="ECO:0000313" key="11">
    <source>
        <dbReference type="EMBL" id="GJN36583.1"/>
    </source>
</evidence>
<feature type="domain" description="R13L1/DRL21-like LRR repeat region" evidence="10">
    <location>
        <begin position="698"/>
        <end position="812"/>
    </location>
</feature>
<dbReference type="Pfam" id="PF00931">
    <property type="entry name" value="NB-ARC"/>
    <property type="match status" value="1"/>
</dbReference>
<evidence type="ECO:0000256" key="3">
    <source>
        <dbReference type="ARBA" id="ARBA00022737"/>
    </source>
</evidence>
<reference evidence="11" key="1">
    <citation type="journal article" date="2018" name="DNA Res.">
        <title>Multiple hybrid de novo genome assembly of finger millet, an orphan allotetraploid crop.</title>
        <authorList>
            <person name="Hatakeyama M."/>
            <person name="Aluri S."/>
            <person name="Balachadran M.T."/>
            <person name="Sivarajan S.R."/>
            <person name="Patrignani A."/>
            <person name="Gruter S."/>
            <person name="Poveda L."/>
            <person name="Shimizu-Inatsugi R."/>
            <person name="Baeten J."/>
            <person name="Francoijs K.J."/>
            <person name="Nataraja K.N."/>
            <person name="Reddy Y.A.N."/>
            <person name="Phadnis S."/>
            <person name="Ravikumar R.L."/>
            <person name="Schlapbach R."/>
            <person name="Sreeman S.M."/>
            <person name="Shimizu K.K."/>
        </authorList>
    </citation>
    <scope>NUCLEOTIDE SEQUENCE</scope>
</reference>
<dbReference type="PANTHER" id="PTHR36766">
    <property type="entry name" value="PLANT BROAD-SPECTRUM MILDEW RESISTANCE PROTEIN RPW8"/>
    <property type="match status" value="1"/>
</dbReference>
<dbReference type="GO" id="GO:0006952">
    <property type="term" value="P:defense response"/>
    <property type="evidence" value="ECO:0007669"/>
    <property type="project" value="UniProtKB-KW"/>
</dbReference>
<evidence type="ECO:0000259" key="7">
    <source>
        <dbReference type="Pfam" id="PF00931"/>
    </source>
</evidence>
<reference evidence="11" key="2">
    <citation type="submission" date="2021-12" db="EMBL/GenBank/DDBJ databases">
        <title>Resequencing data analysis of finger millet.</title>
        <authorList>
            <person name="Hatakeyama M."/>
            <person name="Aluri S."/>
            <person name="Balachadran M.T."/>
            <person name="Sivarajan S.R."/>
            <person name="Poveda L."/>
            <person name="Shimizu-Inatsugi R."/>
            <person name="Schlapbach R."/>
            <person name="Sreeman S.M."/>
            <person name="Shimizu K.K."/>
        </authorList>
    </citation>
    <scope>NUCLEOTIDE SEQUENCE</scope>
</reference>
<evidence type="ECO:0000256" key="2">
    <source>
        <dbReference type="ARBA" id="ARBA00022614"/>
    </source>
</evidence>
<dbReference type="Pfam" id="PF18052">
    <property type="entry name" value="Rx_N"/>
    <property type="match status" value="1"/>
</dbReference>
<evidence type="ECO:0000259" key="9">
    <source>
        <dbReference type="Pfam" id="PF23559"/>
    </source>
</evidence>
<dbReference type="GO" id="GO:0043531">
    <property type="term" value="F:ADP binding"/>
    <property type="evidence" value="ECO:0007669"/>
    <property type="project" value="InterPro"/>
</dbReference>
<dbReference type="InterPro" id="IPR056789">
    <property type="entry name" value="LRR_R13L1-DRL21"/>
</dbReference>
<dbReference type="InterPro" id="IPR058922">
    <property type="entry name" value="WHD_DRP"/>
</dbReference>
<dbReference type="GO" id="GO:0005524">
    <property type="term" value="F:ATP binding"/>
    <property type="evidence" value="ECO:0007669"/>
    <property type="project" value="UniProtKB-KW"/>
</dbReference>
<evidence type="ECO:0000256" key="6">
    <source>
        <dbReference type="ARBA" id="ARBA00022840"/>
    </source>
</evidence>
<evidence type="ECO:0008006" key="13">
    <source>
        <dbReference type="Google" id="ProtNLM"/>
    </source>
</evidence>
<feature type="domain" description="NB-ARC" evidence="7">
    <location>
        <begin position="208"/>
        <end position="362"/>
    </location>
</feature>
<evidence type="ECO:0000259" key="10">
    <source>
        <dbReference type="Pfam" id="PF25019"/>
    </source>
</evidence>
<evidence type="ECO:0000256" key="1">
    <source>
        <dbReference type="ARBA" id="ARBA00008894"/>
    </source>
</evidence>
<gene>
    <name evidence="11" type="primary">gb25459</name>
    <name evidence="11" type="ORF">PR202_gb25459</name>
</gene>
<keyword evidence="2" id="KW-0433">Leucine-rich repeat</keyword>
<dbReference type="InterPro" id="IPR041118">
    <property type="entry name" value="Rx_N"/>
</dbReference>
<dbReference type="PANTHER" id="PTHR36766:SF60">
    <property type="entry name" value="NB-ARC DOMAIN-CONTAINING PROTEIN"/>
    <property type="match status" value="1"/>
</dbReference>
<dbReference type="InterPro" id="IPR032675">
    <property type="entry name" value="LRR_dom_sf"/>
</dbReference>
<dbReference type="GO" id="GO:0051707">
    <property type="term" value="P:response to other organism"/>
    <property type="evidence" value="ECO:0007669"/>
    <property type="project" value="UniProtKB-ARBA"/>
</dbReference>
<dbReference type="Gene3D" id="3.40.50.300">
    <property type="entry name" value="P-loop containing nucleotide triphosphate hydrolases"/>
    <property type="match status" value="1"/>
</dbReference>
<proteinExistence type="inferred from homology"/>
<name>A0AAV5FL99_ELECO</name>
<comment type="similarity">
    <text evidence="1">Belongs to the disease resistance NB-LRR family.</text>
</comment>
<sequence>MSLAALRWVASPVVNKLLANASTYLDVDLTQELQDLETTVLPQFDLIIEAAEKSPHRGKLKAWLKRHKEAFYDTDDLLDEHEYNLLKRQAKSGKDFSPEEDDSFKSTILKPLRAVKSKASNLLPENRRIIRKLNELKVILAEVKEFRASLGIPAVQTTEGTTIPTETVPPSTSLPPPEVFGRDIDRDLIIDLLTKESAADGCSTRYSGVAIVGHAGAGKSTLAQHIYNDDRIKEHFDVRMWVCISREIDVHRHTQGILESALNWKCPHFDNLDTLQKTLKGILEKSKKFLLVLDDVWFKESSKEKEWDLLLRPLVSQQAGSKVLVTSVRDVLPAALFCNEVIRLEDMDDADFLALFKHHAFSGAEIRDQWLQLQLEEIAEKIAKRLGRSPLAAKVIGSQLSMRKVINAWKDALMINNLSEPMRALLWSYEKLDPNLQRCFLYCSLFPKGYSYDINELVHLWVAEGLVVSYNHNKSMEAIGWGYFNELVSGSFFQQLVSGRFVMHDLLHDLAELLSTEDCFRLEDDKVTQIPHTVRHLSVRVESMIKHKEIICKLNHLRTVICIEPLMDDACVLFDEILQNLKKLRVLYLSFHSSSKLPESIGDLKHLRYLNMVKTSISELPTSICNLYHLQLLQLNHRVKHLPEKFCELSNLRHLHVYDGRIDETSERALPLFPNISKLTSLQQLHEFSVQKKKGYDLEQLRDMNELGGSLRVTNLENVTRKHEALDSNLQKKNRLRKLHLAWSSQNHMSADDSLHLDVLEGFIPPSQLNILTIEGYNSASYPSWLLDASYLESLNSFALINCSMLQGLPPDSRIFLHCYELLLHNVPNLKTLSVVPPGLASLSISRCPMLMFITHDELEQHNSGENVIDKDHLESHLALLWEVDSRSYMYKALCEEYFSLVELMTLMDEDISNHLLMIKQVVVEGDKLLAKQNVIKAWLYCHQQRIRIIYGAGIASLLTPPSGLCRLNLSTCSITDGALSTCLSGLTSLRFLSLEHIMNLTALPSEDIFQGLRNLGLLDISYCWCLRSLGGLRAATSLTKVSLLHCPSLNLARGAEFMPVSVEDLEIFSCVLTADFFCTALPNLEILDLSSCRSSAFLPVGHLTSLQALSLLNMPDLCMLEDLSSLQLHHVHLIDVPKLSTECISEYRVQKSLHVSSSVMLNNLLATEGFLLPASISLQSCTETSSSFNESVKFSSVKSLAFHRCLMKSLPINGKYFLSLETLVIEECHGISSLPDLPPSLQYLCVKNCTLLKESCRAPDGESWPKIAFIRWKDIQ</sequence>
<dbReference type="EMBL" id="BQKI01000090">
    <property type="protein sequence ID" value="GJN36583.1"/>
    <property type="molecule type" value="Genomic_DNA"/>
</dbReference>
<feature type="domain" description="Disease resistance N-terminal" evidence="8">
    <location>
        <begin position="24"/>
        <end position="94"/>
    </location>
</feature>
<dbReference type="AlphaFoldDB" id="A0AAV5FL99"/>
<dbReference type="SUPFAM" id="SSF52540">
    <property type="entry name" value="P-loop containing nucleoside triphosphate hydrolases"/>
    <property type="match status" value="1"/>
</dbReference>
<keyword evidence="4" id="KW-0547">Nucleotide-binding</keyword>
<keyword evidence="5" id="KW-0611">Plant defense</keyword>